<comment type="caution">
    <text evidence="1">Lacks conserved residue(s) required for the propagation of feature annotation.</text>
</comment>
<dbReference type="GO" id="GO:0005829">
    <property type="term" value="C:cytosol"/>
    <property type="evidence" value="ECO:0007669"/>
    <property type="project" value="TreeGrafter"/>
</dbReference>
<feature type="binding site" evidence="1">
    <location>
        <position position="23"/>
    </location>
    <ligand>
        <name>substrate</name>
    </ligand>
</feature>
<evidence type="ECO:0000256" key="2">
    <source>
        <dbReference type="PIRSR" id="PIRSR006614-1"/>
    </source>
</evidence>
<dbReference type="NCBIfam" id="TIGR00160">
    <property type="entry name" value="MGSA"/>
    <property type="match status" value="1"/>
</dbReference>
<dbReference type="EMBL" id="BBZA01000021">
    <property type="protein sequence ID" value="GAP61944.1"/>
    <property type="molecule type" value="Genomic_DNA"/>
</dbReference>
<dbReference type="AlphaFoldDB" id="A0A0M9UBK2"/>
<dbReference type="InterPro" id="IPR036914">
    <property type="entry name" value="MGS-like_dom_sf"/>
</dbReference>
<evidence type="ECO:0000256" key="1">
    <source>
        <dbReference type="HAMAP-Rule" id="MF_00549"/>
    </source>
</evidence>
<feature type="active site" description="Proton donor/acceptor" evidence="1 2">
    <location>
        <position position="75"/>
    </location>
</feature>
<dbReference type="PANTHER" id="PTHR30492">
    <property type="entry name" value="METHYLGLYOXAL SYNTHASE"/>
    <property type="match status" value="1"/>
</dbReference>
<feature type="domain" description="MGS-like" evidence="3">
    <location>
        <begin position="7"/>
        <end position="148"/>
    </location>
</feature>
<dbReference type="HAMAP" id="MF_00549">
    <property type="entry name" value="Methylglyoxal_synth"/>
    <property type="match status" value="1"/>
</dbReference>
<reference evidence="5" key="2">
    <citation type="submission" date="2015-08" db="EMBL/GenBank/DDBJ databases">
        <title>Draft Genome Sequence of a Heterotrophic Facultative Anaerobic Bacterium Ardenticatena maritima Strain 110S.</title>
        <authorList>
            <person name="Kawaichi S."/>
            <person name="Yoshida T."/>
            <person name="Sako Y."/>
            <person name="Nakamura R."/>
        </authorList>
    </citation>
    <scope>NUCLEOTIDE SEQUENCE [LARGE SCALE GENOMIC DNA]</scope>
    <source>
        <strain evidence="5">110S</strain>
    </source>
</reference>
<dbReference type="STRING" id="872965.SE16_05720"/>
<evidence type="ECO:0000313" key="5">
    <source>
        <dbReference type="Proteomes" id="UP000037784"/>
    </source>
</evidence>
<accession>A0A0M9UBK2</accession>
<dbReference type="Proteomes" id="UP000037784">
    <property type="component" value="Unassembled WGS sequence"/>
</dbReference>
<comment type="catalytic activity">
    <reaction evidence="1">
        <text>dihydroxyacetone phosphate = methylglyoxal + phosphate</text>
        <dbReference type="Rhea" id="RHEA:17937"/>
        <dbReference type="ChEBI" id="CHEBI:17158"/>
        <dbReference type="ChEBI" id="CHEBI:43474"/>
        <dbReference type="ChEBI" id="CHEBI:57642"/>
        <dbReference type="EC" id="4.2.3.3"/>
    </reaction>
</comment>
<dbReference type="EC" id="4.2.3.3" evidence="1"/>
<dbReference type="SMART" id="SM00851">
    <property type="entry name" value="MGS"/>
    <property type="match status" value="1"/>
</dbReference>
<dbReference type="InParanoid" id="A0A0M9UBK2"/>
<sequence>MKPHSAMKQAQRSTTMRIALIAHDNKKLDMAMFVRDHIDIFRQHELVATSGTGKILQEKTGLTVERITHGPDGGDLIIGARVAMGQIDAVIFFRDPLTAQPHEPDVSALLRVCDVHNVPLATNLGTAEAIVDWLTDMTNKAKSTPQSQ</sequence>
<proteinExistence type="inferred from homology"/>
<dbReference type="InterPro" id="IPR011607">
    <property type="entry name" value="MGS-like_dom"/>
</dbReference>
<evidence type="ECO:0000259" key="3">
    <source>
        <dbReference type="PROSITE" id="PS51855"/>
    </source>
</evidence>
<evidence type="ECO:0000313" key="4">
    <source>
        <dbReference type="EMBL" id="GAP61944.1"/>
    </source>
</evidence>
<keyword evidence="1 4" id="KW-0456">Lyase</keyword>
<comment type="caution">
    <text evidence="4">The sequence shown here is derived from an EMBL/GenBank/DDBJ whole genome shotgun (WGS) entry which is preliminary data.</text>
</comment>
<dbReference type="CDD" id="cd01422">
    <property type="entry name" value="MGS"/>
    <property type="match status" value="1"/>
</dbReference>
<feature type="binding site" evidence="1">
    <location>
        <position position="27"/>
    </location>
    <ligand>
        <name>substrate</name>
    </ligand>
</feature>
<dbReference type="NCBIfam" id="NF003559">
    <property type="entry name" value="PRK05234.1"/>
    <property type="match status" value="1"/>
</dbReference>
<dbReference type="GO" id="GO:0008929">
    <property type="term" value="F:methylglyoxal synthase activity"/>
    <property type="evidence" value="ECO:0007669"/>
    <property type="project" value="UniProtKB-UniRule"/>
</dbReference>
<dbReference type="FunCoup" id="A0A0M9UBK2">
    <property type="interactions" value="48"/>
</dbReference>
<dbReference type="Pfam" id="PF02142">
    <property type="entry name" value="MGS"/>
    <property type="match status" value="1"/>
</dbReference>
<protein>
    <recommendedName>
        <fullName evidence="1">Methylglyoxal synthase</fullName>
        <shortName evidence="1">MGS</shortName>
        <ecNumber evidence="1">4.2.3.3</ecNumber>
    </recommendedName>
</protein>
<dbReference type="Gene3D" id="3.40.50.1380">
    <property type="entry name" value="Methylglyoxal synthase-like domain"/>
    <property type="match status" value="1"/>
</dbReference>
<dbReference type="PIRSF" id="PIRSF006614">
    <property type="entry name" value="Methylglyox_syn"/>
    <property type="match status" value="1"/>
</dbReference>
<reference evidence="4 5" key="1">
    <citation type="journal article" date="2015" name="Genome Announc.">
        <title>Draft Genome Sequence of a Heterotrophic Facultative Anaerobic Thermophilic Bacterium, Ardenticatena maritima Strain 110ST.</title>
        <authorList>
            <person name="Kawaichi S."/>
            <person name="Yoshida T."/>
            <person name="Sako Y."/>
            <person name="Nakamura R."/>
        </authorList>
    </citation>
    <scope>NUCLEOTIDE SEQUENCE [LARGE SCALE GENOMIC DNA]</scope>
    <source>
        <strain evidence="4 5">110S</strain>
    </source>
</reference>
<dbReference type="PANTHER" id="PTHR30492:SF0">
    <property type="entry name" value="METHYLGLYOXAL SYNTHASE"/>
    <property type="match status" value="1"/>
</dbReference>
<dbReference type="PROSITE" id="PS51855">
    <property type="entry name" value="MGS"/>
    <property type="match status" value="1"/>
</dbReference>
<dbReference type="GO" id="GO:0019242">
    <property type="term" value="P:methylglyoxal biosynthetic process"/>
    <property type="evidence" value="ECO:0007669"/>
    <property type="project" value="UniProtKB-UniRule"/>
</dbReference>
<organism evidence="4 5">
    <name type="scientific">Ardenticatena maritima</name>
    <dbReference type="NCBI Taxonomy" id="872965"/>
    <lineage>
        <taxon>Bacteria</taxon>
        <taxon>Bacillati</taxon>
        <taxon>Chloroflexota</taxon>
        <taxon>Ardenticatenia</taxon>
        <taxon>Ardenticatenales</taxon>
        <taxon>Ardenticatenaceae</taxon>
        <taxon>Ardenticatena</taxon>
    </lineage>
</organism>
<feature type="binding site" evidence="1">
    <location>
        <position position="102"/>
    </location>
    <ligand>
        <name>substrate</name>
    </ligand>
</feature>
<comment type="similarity">
    <text evidence="1">Belongs to the methylglyoxal synthase family.</text>
</comment>
<gene>
    <name evidence="1 4" type="primary">mgsA</name>
    <name evidence="4" type="ORF">ARMA_0367</name>
</gene>
<keyword evidence="5" id="KW-1185">Reference proteome</keyword>
<name>A0A0M9UBK2_9CHLR</name>
<dbReference type="InterPro" id="IPR004363">
    <property type="entry name" value="Methylgl_synth"/>
</dbReference>
<comment type="function">
    <text evidence="1">Catalyzes the formation of methylglyoxal from dihydroxyacetone phosphate.</text>
</comment>
<dbReference type="SUPFAM" id="SSF52335">
    <property type="entry name" value="Methylglyoxal synthase-like"/>
    <property type="match status" value="1"/>
</dbReference>